<comment type="subcellular location">
    <subcellularLocation>
        <location evidence="1">Cell membrane</location>
        <topology evidence="1">Multi-pass membrane protein</topology>
    </subcellularLocation>
</comment>
<keyword evidence="5 8" id="KW-0812">Transmembrane</keyword>
<feature type="transmembrane region" description="Helical" evidence="8">
    <location>
        <begin position="12"/>
        <end position="29"/>
    </location>
</feature>
<dbReference type="GO" id="GO:0022857">
    <property type="term" value="F:transmembrane transporter activity"/>
    <property type="evidence" value="ECO:0007669"/>
    <property type="project" value="InterPro"/>
</dbReference>
<feature type="transmembrane region" description="Helical" evidence="8">
    <location>
        <begin position="452"/>
        <end position="473"/>
    </location>
</feature>
<evidence type="ECO:0000256" key="5">
    <source>
        <dbReference type="ARBA" id="ARBA00022692"/>
    </source>
</evidence>
<accession>A0A7T4FPC9</accession>
<comment type="similarity">
    <text evidence="2">Belongs to the BCCT transporter (TC 2.A.15) family.</text>
</comment>
<evidence type="ECO:0000256" key="8">
    <source>
        <dbReference type="SAM" id="Phobius"/>
    </source>
</evidence>
<feature type="transmembrane region" description="Helical" evidence="8">
    <location>
        <begin position="149"/>
        <end position="167"/>
    </location>
</feature>
<keyword evidence="4" id="KW-1003">Cell membrane</keyword>
<keyword evidence="3" id="KW-0813">Transport</keyword>
<keyword evidence="7 8" id="KW-0472">Membrane</keyword>
<feature type="transmembrane region" description="Helical" evidence="8">
    <location>
        <begin position="198"/>
        <end position="223"/>
    </location>
</feature>
<evidence type="ECO:0000256" key="4">
    <source>
        <dbReference type="ARBA" id="ARBA00022475"/>
    </source>
</evidence>
<evidence type="ECO:0000313" key="10">
    <source>
        <dbReference type="Proteomes" id="UP000595577"/>
    </source>
</evidence>
<evidence type="ECO:0000256" key="1">
    <source>
        <dbReference type="ARBA" id="ARBA00004651"/>
    </source>
</evidence>
<dbReference type="GO" id="GO:0005886">
    <property type="term" value="C:plasma membrane"/>
    <property type="evidence" value="ECO:0007669"/>
    <property type="project" value="UniProtKB-SubCell"/>
</dbReference>
<feature type="transmembrane region" description="Helical" evidence="8">
    <location>
        <begin position="485"/>
        <end position="509"/>
    </location>
</feature>
<evidence type="ECO:0000256" key="3">
    <source>
        <dbReference type="ARBA" id="ARBA00022448"/>
    </source>
</evidence>
<evidence type="ECO:0000256" key="7">
    <source>
        <dbReference type="ARBA" id="ARBA00023136"/>
    </source>
</evidence>
<feature type="transmembrane region" description="Helical" evidence="8">
    <location>
        <begin position="267"/>
        <end position="287"/>
    </location>
</feature>
<proteinExistence type="inferred from homology"/>
<feature type="transmembrane region" description="Helical" evidence="8">
    <location>
        <begin position="407"/>
        <end position="431"/>
    </location>
</feature>
<reference evidence="9 10" key="1">
    <citation type="submission" date="2020-12" db="EMBL/GenBank/DDBJ databases">
        <title>FDA dAtabase for Regulatory Grade micrObial Sequences (FDA-ARGOS): Supporting development and validation of Infectious Disease Dx tests.</title>
        <authorList>
            <person name="Sproer C."/>
            <person name="Gronow S."/>
            <person name="Severitt S."/>
            <person name="Schroder I."/>
            <person name="Tallon L."/>
            <person name="Sadzewicz L."/>
            <person name="Zhao X."/>
            <person name="Boylan J."/>
            <person name="Ott S."/>
            <person name="Bowen H."/>
            <person name="Vavikolanu K."/>
            <person name="Mehta A."/>
            <person name="Aluvathingal J."/>
            <person name="Nadendla S."/>
            <person name="Lowell S."/>
            <person name="Myers T."/>
            <person name="Yan Y."/>
            <person name="Sichtig H."/>
        </authorList>
    </citation>
    <scope>NUCLEOTIDE SEQUENCE [LARGE SCALE GENOMIC DNA]</scope>
    <source>
        <strain evidence="9 10">FDAARGOS_999</strain>
    </source>
</reference>
<feature type="transmembrane region" description="Helical" evidence="8">
    <location>
        <begin position="351"/>
        <end position="370"/>
    </location>
</feature>
<evidence type="ECO:0000256" key="6">
    <source>
        <dbReference type="ARBA" id="ARBA00022989"/>
    </source>
</evidence>
<keyword evidence="6 8" id="KW-1133">Transmembrane helix</keyword>
<dbReference type="EMBL" id="CP066022">
    <property type="protein sequence ID" value="QQB74128.1"/>
    <property type="molecule type" value="Genomic_DNA"/>
</dbReference>
<dbReference type="Pfam" id="PF02028">
    <property type="entry name" value="BCCT"/>
    <property type="match status" value="1"/>
</dbReference>
<sequence>MKDGKIKLKKEVFWPTIIFTGGAAILGIVNNEALTSITKKFFTWSLDSFGWLYQIIVMISFLVMMALFFSKLGSVRIGGKDAKAKHSFGAWFAMALTGGVASGIVTWGVNEPLIYYGNVWGELDTLGIEPFSAKAAIFAMGRSFFNWTFLPYAVYTLCGVVIAYLYFNKKRKLSVTTTLEPILGEKINSSKFSAIIDILSMLAIVLGLTSGLTACIVLIVSGISYSYGISSSVTLFYGVGILIICLFTFSTYVGLDKGLKVIGSLNAYFYYGLLIFLFLIGPTLFILRNGTAGMAEWLHNFWNWGLDPIDIGGAALTRSWTLFDWAVWIAYAPVMGIFLAKISYGRTIREFIIVNMILPSIFGIVWFSTFGNSALNMQMSGTFDLVNVIKNTNAVTAVWAFLKNLPFGIGTIIIPINILIIIASFATAADATSMTVASMCVKDLEVGEDAPGYLKAIWGIVIGSIAIIMSAFGGGEQGVDGVKSLATAGGFFVLFIFILQVCSVIKLFFIDKIEE</sequence>
<dbReference type="PANTHER" id="PTHR30047:SF7">
    <property type="entry name" value="HIGH-AFFINITY CHOLINE TRANSPORT PROTEIN"/>
    <property type="match status" value="1"/>
</dbReference>
<dbReference type="PANTHER" id="PTHR30047">
    <property type="entry name" value="HIGH-AFFINITY CHOLINE TRANSPORT PROTEIN-RELATED"/>
    <property type="match status" value="1"/>
</dbReference>
<feature type="transmembrane region" description="Helical" evidence="8">
    <location>
        <begin position="90"/>
        <end position="109"/>
    </location>
</feature>
<dbReference type="InterPro" id="IPR000060">
    <property type="entry name" value="BCCT_transptr"/>
</dbReference>
<dbReference type="RefSeq" id="WP_198480769.1">
    <property type="nucleotide sequence ID" value="NZ_CP066022.1"/>
</dbReference>
<organism evidence="9 10">
    <name type="scientific">Fusobacterium canifelinum</name>
    <dbReference type="NCBI Taxonomy" id="285729"/>
    <lineage>
        <taxon>Bacteria</taxon>
        <taxon>Fusobacteriati</taxon>
        <taxon>Fusobacteriota</taxon>
        <taxon>Fusobacteriia</taxon>
        <taxon>Fusobacteriales</taxon>
        <taxon>Fusobacteriaceae</taxon>
        <taxon>Fusobacterium</taxon>
    </lineage>
</organism>
<feature type="transmembrane region" description="Helical" evidence="8">
    <location>
        <begin position="325"/>
        <end position="344"/>
    </location>
</feature>
<feature type="transmembrane region" description="Helical" evidence="8">
    <location>
        <begin position="49"/>
        <end position="69"/>
    </location>
</feature>
<evidence type="ECO:0000313" key="9">
    <source>
        <dbReference type="EMBL" id="QQB74128.1"/>
    </source>
</evidence>
<feature type="transmembrane region" description="Helical" evidence="8">
    <location>
        <begin position="235"/>
        <end position="255"/>
    </location>
</feature>
<dbReference type="Proteomes" id="UP000595577">
    <property type="component" value="Chromosome"/>
</dbReference>
<name>A0A7T4FPC9_9FUSO</name>
<protein>
    <submittedName>
        <fullName evidence="9">BCCT family transporter</fullName>
    </submittedName>
</protein>
<evidence type="ECO:0000256" key="2">
    <source>
        <dbReference type="ARBA" id="ARBA00005658"/>
    </source>
</evidence>
<dbReference type="AlphaFoldDB" id="A0A7T4FPC9"/>
<gene>
    <name evidence="9" type="ORF">I6H56_01230</name>
</gene>